<keyword evidence="2" id="KW-0596">Phosphopantetheine</keyword>
<keyword evidence="7" id="KW-1185">Reference proteome</keyword>
<proteinExistence type="predicted"/>
<comment type="caution">
    <text evidence="6">The sequence shown here is derived from an EMBL/GenBank/DDBJ whole genome shotgun (WGS) entry which is preliminary data.</text>
</comment>
<dbReference type="RefSeq" id="WP_190040753.1">
    <property type="nucleotide sequence ID" value="NZ_BNBE01000001.1"/>
</dbReference>
<dbReference type="InterPro" id="IPR001242">
    <property type="entry name" value="Condensation_dom"/>
</dbReference>
<dbReference type="InterPro" id="IPR023213">
    <property type="entry name" value="CAT-like_dom_sf"/>
</dbReference>
<feature type="region of interest" description="Disordered" evidence="4">
    <location>
        <begin position="616"/>
        <end position="637"/>
    </location>
</feature>
<dbReference type="SMART" id="SM00824">
    <property type="entry name" value="PKS_TE"/>
    <property type="match status" value="1"/>
</dbReference>
<name>A0A919BDK6_STRFL</name>
<evidence type="ECO:0000256" key="1">
    <source>
        <dbReference type="ARBA" id="ARBA00001957"/>
    </source>
</evidence>
<dbReference type="Pfam" id="PF00550">
    <property type="entry name" value="PP-binding"/>
    <property type="match status" value="1"/>
</dbReference>
<dbReference type="Gene3D" id="3.30.559.30">
    <property type="entry name" value="Nonribosomal peptide synthetase, condensation domain"/>
    <property type="match status" value="1"/>
</dbReference>
<dbReference type="AlphaFoldDB" id="A0A919BDK6"/>
<protein>
    <recommendedName>
        <fullName evidence="5">Carrier domain-containing protein</fullName>
    </recommendedName>
</protein>
<dbReference type="Gene3D" id="3.40.50.1820">
    <property type="entry name" value="alpha/beta hydrolase"/>
    <property type="match status" value="1"/>
</dbReference>
<dbReference type="FunFam" id="1.10.1200.10:FF:000005">
    <property type="entry name" value="Nonribosomal peptide synthetase 1"/>
    <property type="match status" value="1"/>
</dbReference>
<sequence>MTDQISTDALEEKRRRLARLLAERDRGEETRTGPVSFAQRRLWILDRLVPGSCAYNIPIVLRTSAAPDRGALAGALARVVRRHEVLRTVFPAPDGMPVQQVGPPFEPAVEEADVSGAPEPAAAAEEFVKQWSAQPFDLAAGPLLRALTVRVSDDEHLIALCVHHIVCDGWSVGTLFRELDAYYHELTGGAAAALPELPQQYIDYAIWQRGRLTGEREEELTSYWRERLSDAPGILQLPMDRARPTGHRVNGGNEEFEFPEDLARAVHAFALQERTTPFTVLLTCFSALMGRYSGQEDVLLGVPVAGQTHQELEGLIGFFVNTLVVRSDLTGSPTLREAVGRGKDAVLGAFAHQDMPFEKLVIDFQPDRNPTVSPVFQVLFNYQTAGDERVRLPHLGADLVPFDSGIVRFDLELNLYAHERRLGGSWVYNAELFDSAVMHRMSRMFGRLLTRALAAPDRPLAELALLDDDDLAELDRLTAPAADAPPAAPAGEVLDAGDDLAAVLDALAAADVTELRIRPGLLHRLVAAAEAGAAVRAPRRIVVSGEPLPLTLERRCLAALPGTELHTLYSAPGLGGIATRRCAGDAPAGHDIAGRPLPGRRVRILDAHGNPVPVGVPGAVHASADGGPETDTGDLGRFREDGALEILGRRDEQVHLKQVRVPRAEIEAVLLTHEAVGDARVDARLDDAGALVLVAYLVPHRPHAPGAEETDRLREALRAHCQRLLPEVLLPTSYVVLDAFPLTPDGRVDRTALPVPAAEEPGAKPAHAEPSTPLEETLAEIWRSVLGLATVGVHDNFFLLGGHSLLAVQVMARLRRATGVDLPVSVLFRYRTIADLAVRIGSLGAGAEERPGALARIQSGTVAPALALVHPAGGSVFCYASLATALTNRTVYAFEGGQEAPSHEARAASYLAELEAAEPGPFLLGGWSLGGTLAFEMARQLHARGEDPGPIVLIDSFLYDGDPDSPDTHAYLLHSFLRDLTADLGMPAQELPPGSEMLTARRLFADVLDGWGDLVPAGLDLDEVVRRYGIYRDNMLGLAAYRPTGPRYPGTVHLLQAEGSPDAVEGWRAVAEDVVVHRVPGDHYSIMRNPELTHVAHVLDGVLCAADRTPEEANRR</sequence>
<dbReference type="Pfam" id="PF00668">
    <property type="entry name" value="Condensation"/>
    <property type="match status" value="1"/>
</dbReference>
<dbReference type="InterPro" id="IPR025110">
    <property type="entry name" value="AMP-bd_C"/>
</dbReference>
<dbReference type="Pfam" id="PF00501">
    <property type="entry name" value="AMP-binding"/>
    <property type="match status" value="1"/>
</dbReference>
<evidence type="ECO:0000256" key="3">
    <source>
        <dbReference type="ARBA" id="ARBA00022553"/>
    </source>
</evidence>
<dbReference type="InterPro" id="IPR020802">
    <property type="entry name" value="TesA-like"/>
</dbReference>
<dbReference type="Gene3D" id="3.30.300.30">
    <property type="match status" value="1"/>
</dbReference>
<dbReference type="Gene3D" id="3.40.50.12780">
    <property type="entry name" value="N-terminal domain of ligase-like"/>
    <property type="match status" value="1"/>
</dbReference>
<dbReference type="InterPro" id="IPR045851">
    <property type="entry name" value="AMP-bd_C_sf"/>
</dbReference>
<dbReference type="EMBL" id="BNBE01000001">
    <property type="protein sequence ID" value="GHF81401.1"/>
    <property type="molecule type" value="Genomic_DNA"/>
</dbReference>
<evidence type="ECO:0000259" key="5">
    <source>
        <dbReference type="PROSITE" id="PS50075"/>
    </source>
</evidence>
<dbReference type="GO" id="GO:0044550">
    <property type="term" value="P:secondary metabolite biosynthetic process"/>
    <property type="evidence" value="ECO:0007669"/>
    <property type="project" value="TreeGrafter"/>
</dbReference>
<evidence type="ECO:0000256" key="2">
    <source>
        <dbReference type="ARBA" id="ARBA00022450"/>
    </source>
</evidence>
<dbReference type="PANTHER" id="PTHR45527">
    <property type="entry name" value="NONRIBOSOMAL PEPTIDE SYNTHETASE"/>
    <property type="match status" value="1"/>
</dbReference>
<dbReference type="InterPro" id="IPR009081">
    <property type="entry name" value="PP-bd_ACP"/>
</dbReference>
<dbReference type="GO" id="GO:0005829">
    <property type="term" value="C:cytosol"/>
    <property type="evidence" value="ECO:0007669"/>
    <property type="project" value="TreeGrafter"/>
</dbReference>
<dbReference type="GO" id="GO:0043041">
    <property type="term" value="P:amino acid activation for nonribosomal peptide biosynthetic process"/>
    <property type="evidence" value="ECO:0007669"/>
    <property type="project" value="TreeGrafter"/>
</dbReference>
<dbReference type="GO" id="GO:0008610">
    <property type="term" value="P:lipid biosynthetic process"/>
    <property type="evidence" value="ECO:0007669"/>
    <property type="project" value="UniProtKB-ARBA"/>
</dbReference>
<dbReference type="GO" id="GO:0017000">
    <property type="term" value="P:antibiotic biosynthetic process"/>
    <property type="evidence" value="ECO:0007669"/>
    <property type="project" value="UniProtKB-ARBA"/>
</dbReference>
<gene>
    <name evidence="6" type="ORF">GCM10017667_06410</name>
</gene>
<dbReference type="Gene3D" id="3.30.559.10">
    <property type="entry name" value="Chloramphenicol acetyltransferase-like domain"/>
    <property type="match status" value="1"/>
</dbReference>
<dbReference type="PROSITE" id="PS50075">
    <property type="entry name" value="CARRIER"/>
    <property type="match status" value="1"/>
</dbReference>
<organism evidence="6 7">
    <name type="scientific">Streptomyces filamentosus</name>
    <name type="common">Streptomyces roseosporus</name>
    <dbReference type="NCBI Taxonomy" id="67294"/>
    <lineage>
        <taxon>Bacteria</taxon>
        <taxon>Bacillati</taxon>
        <taxon>Actinomycetota</taxon>
        <taxon>Actinomycetes</taxon>
        <taxon>Kitasatosporales</taxon>
        <taxon>Streptomycetaceae</taxon>
        <taxon>Streptomyces</taxon>
    </lineage>
</organism>
<evidence type="ECO:0000256" key="4">
    <source>
        <dbReference type="SAM" id="MobiDB-lite"/>
    </source>
</evidence>
<dbReference type="GO" id="GO:0031177">
    <property type="term" value="F:phosphopantetheine binding"/>
    <property type="evidence" value="ECO:0007669"/>
    <property type="project" value="InterPro"/>
</dbReference>
<feature type="domain" description="Carrier" evidence="5">
    <location>
        <begin position="769"/>
        <end position="844"/>
    </location>
</feature>
<dbReference type="InterPro" id="IPR001031">
    <property type="entry name" value="Thioesterase"/>
</dbReference>
<dbReference type="Pfam" id="PF00975">
    <property type="entry name" value="Thioesterase"/>
    <property type="match status" value="1"/>
</dbReference>
<reference evidence="6" key="1">
    <citation type="journal article" date="2014" name="Int. J. Syst. Evol. Microbiol.">
        <title>Complete genome sequence of Corynebacterium casei LMG S-19264T (=DSM 44701T), isolated from a smear-ripened cheese.</title>
        <authorList>
            <consortium name="US DOE Joint Genome Institute (JGI-PGF)"/>
            <person name="Walter F."/>
            <person name="Albersmeier A."/>
            <person name="Kalinowski J."/>
            <person name="Ruckert C."/>
        </authorList>
    </citation>
    <scope>NUCLEOTIDE SEQUENCE</scope>
    <source>
        <strain evidence="6">JCM 4122</strain>
    </source>
</reference>
<dbReference type="InterPro" id="IPR000873">
    <property type="entry name" value="AMP-dep_synth/lig_dom"/>
</dbReference>
<accession>A0A919BDK6</accession>
<comment type="cofactor">
    <cofactor evidence="1">
        <name>pantetheine 4'-phosphate</name>
        <dbReference type="ChEBI" id="CHEBI:47942"/>
    </cofactor>
</comment>
<dbReference type="SUPFAM" id="SSF53474">
    <property type="entry name" value="alpha/beta-Hydrolases"/>
    <property type="match status" value="1"/>
</dbReference>
<dbReference type="Pfam" id="PF13193">
    <property type="entry name" value="AMP-binding_C"/>
    <property type="match status" value="1"/>
</dbReference>
<dbReference type="Gene3D" id="1.10.1200.10">
    <property type="entry name" value="ACP-like"/>
    <property type="match status" value="1"/>
</dbReference>
<dbReference type="Proteomes" id="UP000632849">
    <property type="component" value="Unassembled WGS sequence"/>
</dbReference>
<evidence type="ECO:0000313" key="6">
    <source>
        <dbReference type="EMBL" id="GHF81401.1"/>
    </source>
</evidence>
<evidence type="ECO:0000313" key="7">
    <source>
        <dbReference type="Proteomes" id="UP000632849"/>
    </source>
</evidence>
<dbReference type="InterPro" id="IPR029058">
    <property type="entry name" value="AB_hydrolase_fold"/>
</dbReference>
<reference evidence="6" key="2">
    <citation type="submission" date="2020-09" db="EMBL/GenBank/DDBJ databases">
        <authorList>
            <person name="Sun Q."/>
            <person name="Ohkuma M."/>
        </authorList>
    </citation>
    <scope>NUCLEOTIDE SEQUENCE</scope>
    <source>
        <strain evidence="6">JCM 4122</strain>
    </source>
</reference>
<dbReference type="CDD" id="cd19531">
    <property type="entry name" value="LCL_NRPS-like"/>
    <property type="match status" value="1"/>
</dbReference>
<dbReference type="InterPro" id="IPR036736">
    <property type="entry name" value="ACP-like_sf"/>
</dbReference>
<dbReference type="SUPFAM" id="SSF52777">
    <property type="entry name" value="CoA-dependent acyltransferases"/>
    <property type="match status" value="2"/>
</dbReference>
<keyword evidence="3" id="KW-0597">Phosphoprotein</keyword>
<dbReference type="GO" id="GO:0003824">
    <property type="term" value="F:catalytic activity"/>
    <property type="evidence" value="ECO:0007669"/>
    <property type="project" value="InterPro"/>
</dbReference>
<dbReference type="InterPro" id="IPR020806">
    <property type="entry name" value="PKS_PP-bd"/>
</dbReference>
<dbReference type="InterPro" id="IPR042099">
    <property type="entry name" value="ANL_N_sf"/>
</dbReference>
<dbReference type="SUPFAM" id="SSF56801">
    <property type="entry name" value="Acetyl-CoA synthetase-like"/>
    <property type="match status" value="1"/>
</dbReference>
<dbReference type="SUPFAM" id="SSF47336">
    <property type="entry name" value="ACP-like"/>
    <property type="match status" value="1"/>
</dbReference>
<dbReference type="SMART" id="SM00823">
    <property type="entry name" value="PKS_PP"/>
    <property type="match status" value="1"/>
</dbReference>
<dbReference type="PANTHER" id="PTHR45527:SF1">
    <property type="entry name" value="FATTY ACID SYNTHASE"/>
    <property type="match status" value="1"/>
</dbReference>